<protein>
    <submittedName>
        <fullName evidence="2">Uncharacterized protein</fullName>
    </submittedName>
</protein>
<sequence>VPERSGQKPEVGEEIDHEIRTQTEKEMVKLLNSNELRNKETIAILTTPMQRKKFDFYKAQVWINMKLTKSLKISFLLLECRRYSGEALHIHPFENTAEIGAGHCKSAIGEKQESERLTSSIITDYKMDIVGEEQSPVLVMFINESQSRQRNIGFLPSEVDAEILAMNFHTMIMEDALIDFVLIIIVVHKSILFFKIAFGKISRAAFPIFLCSRVALYEEMENIYVYHKF</sequence>
<accession>A0A6A1QBM7</accession>
<name>A0A6A1QBM7_BALPH</name>
<dbReference type="AlphaFoldDB" id="A0A6A1QBM7"/>
<evidence type="ECO:0000256" key="1">
    <source>
        <dbReference type="SAM" id="Phobius"/>
    </source>
</evidence>
<dbReference type="EMBL" id="SGJD01000494">
    <property type="protein sequence ID" value="KAB0404987.1"/>
    <property type="molecule type" value="Genomic_DNA"/>
</dbReference>
<reference evidence="2 3" key="1">
    <citation type="journal article" date="2019" name="PLoS ONE">
        <title>Genomic analyses reveal an absence of contemporary introgressive admixture between fin whales and blue whales, despite known hybrids.</title>
        <authorList>
            <person name="Westbury M.V."/>
            <person name="Petersen B."/>
            <person name="Lorenzen E.D."/>
        </authorList>
    </citation>
    <scope>NUCLEOTIDE SEQUENCE [LARGE SCALE GENOMIC DNA]</scope>
    <source>
        <strain evidence="2">FinWhale-01</strain>
    </source>
</reference>
<comment type="caution">
    <text evidence="2">The sequence shown here is derived from an EMBL/GenBank/DDBJ whole genome shotgun (WGS) entry which is preliminary data.</text>
</comment>
<evidence type="ECO:0000313" key="3">
    <source>
        <dbReference type="Proteomes" id="UP000437017"/>
    </source>
</evidence>
<feature type="transmembrane region" description="Helical" evidence="1">
    <location>
        <begin position="176"/>
        <end position="198"/>
    </location>
</feature>
<keyword evidence="1" id="KW-0812">Transmembrane</keyword>
<feature type="non-terminal residue" evidence="2">
    <location>
        <position position="1"/>
    </location>
</feature>
<keyword evidence="1" id="KW-0472">Membrane</keyword>
<gene>
    <name evidence="2" type="ORF">E2I00_002627</name>
</gene>
<proteinExistence type="predicted"/>
<dbReference type="Proteomes" id="UP000437017">
    <property type="component" value="Unassembled WGS sequence"/>
</dbReference>
<keyword evidence="3" id="KW-1185">Reference proteome</keyword>
<evidence type="ECO:0000313" key="2">
    <source>
        <dbReference type="EMBL" id="KAB0404987.1"/>
    </source>
</evidence>
<keyword evidence="1" id="KW-1133">Transmembrane helix</keyword>
<organism evidence="2 3">
    <name type="scientific">Balaenoptera physalus</name>
    <name type="common">Fin whale</name>
    <name type="synonym">Balaena physalus</name>
    <dbReference type="NCBI Taxonomy" id="9770"/>
    <lineage>
        <taxon>Eukaryota</taxon>
        <taxon>Metazoa</taxon>
        <taxon>Chordata</taxon>
        <taxon>Craniata</taxon>
        <taxon>Vertebrata</taxon>
        <taxon>Euteleostomi</taxon>
        <taxon>Mammalia</taxon>
        <taxon>Eutheria</taxon>
        <taxon>Laurasiatheria</taxon>
        <taxon>Artiodactyla</taxon>
        <taxon>Whippomorpha</taxon>
        <taxon>Cetacea</taxon>
        <taxon>Mysticeti</taxon>
        <taxon>Balaenopteridae</taxon>
        <taxon>Balaenoptera</taxon>
    </lineage>
</organism>